<comment type="function">
    <text evidence="8 9">The electron transfer flavoprotein serves as a specific electron acceptor for several dehydrogenases, including five acyl-CoA dehydrogenases, glutaryl-CoA and sarcosine dehydrogenase. It transfers the electrons to the main mitochondrial respiratory chain via ETF-ubiquinone oxidoreductase (ETF dehydrogenase).</text>
</comment>
<comment type="subunit">
    <text evidence="3 9">Heterodimer of an alpha and a beta subunit.</text>
</comment>
<dbReference type="PANTHER" id="PTHR43153:SF1">
    <property type="entry name" value="ELECTRON TRANSFER FLAVOPROTEIN SUBUNIT ALPHA, MITOCHONDRIAL"/>
    <property type="match status" value="1"/>
</dbReference>
<feature type="domain" description="Electron transfer flavoprotein alpha/beta-subunit N-terminal" evidence="11">
    <location>
        <begin position="26"/>
        <end position="211"/>
    </location>
</feature>
<evidence type="ECO:0000256" key="6">
    <source>
        <dbReference type="ARBA" id="ARBA00022827"/>
    </source>
</evidence>
<evidence type="ECO:0000313" key="12">
    <source>
        <dbReference type="EMBL" id="CCD23257.1"/>
    </source>
</evidence>
<dbReference type="GeneID" id="11497966"/>
<feature type="binding site" evidence="10">
    <location>
        <begin position="264"/>
        <end position="265"/>
    </location>
    <ligand>
        <name>FAD</name>
        <dbReference type="ChEBI" id="CHEBI:57692"/>
    </ligand>
</feature>
<evidence type="ECO:0000256" key="1">
    <source>
        <dbReference type="ARBA" id="ARBA00004305"/>
    </source>
</evidence>
<gene>
    <name evidence="12" type="primary">NDAI0B02220</name>
    <name evidence="12" type="ordered locus">NDAI_0B02220</name>
</gene>
<dbReference type="Proteomes" id="UP000000689">
    <property type="component" value="Chromosome 2"/>
</dbReference>
<dbReference type="InterPro" id="IPR018206">
    <property type="entry name" value="ETF_asu_C_CS"/>
</dbReference>
<dbReference type="FunFam" id="3.40.50.1220:FF:000001">
    <property type="entry name" value="Electron transfer flavoprotein, alpha subunit"/>
    <property type="match status" value="1"/>
</dbReference>
<dbReference type="eggNOG" id="KOG3954">
    <property type="taxonomic scope" value="Eukaryota"/>
</dbReference>
<comment type="cofactor">
    <cofactor evidence="9 10">
        <name>FAD</name>
        <dbReference type="ChEBI" id="CHEBI:57692"/>
    </cofactor>
    <text evidence="9 10">Binds 1 FAD per dimer.</text>
</comment>
<proteinExistence type="inferred from homology"/>
<evidence type="ECO:0000256" key="4">
    <source>
        <dbReference type="ARBA" id="ARBA00022448"/>
    </source>
</evidence>
<dbReference type="InterPro" id="IPR001308">
    <property type="entry name" value="ETF_a/FixB"/>
</dbReference>
<keyword evidence="4 9" id="KW-0813">Transport</keyword>
<dbReference type="GO" id="GO:0005759">
    <property type="term" value="C:mitochondrial matrix"/>
    <property type="evidence" value="ECO:0007669"/>
    <property type="project" value="UniProtKB-SubCell"/>
</dbReference>
<comment type="subcellular location">
    <subcellularLocation>
        <location evidence="1 9">Mitochondrion matrix</location>
    </subcellularLocation>
</comment>
<dbReference type="InterPro" id="IPR014731">
    <property type="entry name" value="ETF_asu_C"/>
</dbReference>
<keyword evidence="7 9" id="KW-0249">Electron transport</keyword>
<dbReference type="InterPro" id="IPR014729">
    <property type="entry name" value="Rossmann-like_a/b/a_fold"/>
</dbReference>
<feature type="binding site" evidence="10">
    <location>
        <begin position="295"/>
        <end position="302"/>
    </location>
    <ligand>
        <name>FAD</name>
        <dbReference type="ChEBI" id="CHEBI:57692"/>
    </ligand>
</feature>
<dbReference type="GO" id="GO:0033539">
    <property type="term" value="P:fatty acid beta-oxidation using acyl-CoA dehydrogenase"/>
    <property type="evidence" value="ECO:0007669"/>
    <property type="project" value="TreeGrafter"/>
</dbReference>
<dbReference type="SUPFAM" id="SSF52402">
    <property type="entry name" value="Adenine nucleotide alpha hydrolases-like"/>
    <property type="match status" value="1"/>
</dbReference>
<dbReference type="PANTHER" id="PTHR43153">
    <property type="entry name" value="ELECTRON TRANSFER FLAVOPROTEIN ALPHA"/>
    <property type="match status" value="1"/>
</dbReference>
<dbReference type="STRING" id="1071378.G0W646"/>
<evidence type="ECO:0000256" key="5">
    <source>
        <dbReference type="ARBA" id="ARBA00022630"/>
    </source>
</evidence>
<keyword evidence="9" id="KW-0496">Mitochondrion</keyword>
<dbReference type="InterPro" id="IPR014730">
    <property type="entry name" value="ETF_a/b_N"/>
</dbReference>
<keyword evidence="6 9" id="KW-0274">FAD</keyword>
<dbReference type="EMBL" id="HE580268">
    <property type="protein sequence ID" value="CCD23257.1"/>
    <property type="molecule type" value="Genomic_DNA"/>
</dbReference>
<dbReference type="GO" id="GO:0050660">
    <property type="term" value="F:flavin adenine dinucleotide binding"/>
    <property type="evidence" value="ECO:0007669"/>
    <property type="project" value="InterPro"/>
</dbReference>
<dbReference type="KEGG" id="ndi:NDAI_0B02220"/>
<keyword evidence="5 9" id="KW-0285">Flavoprotein</keyword>
<feature type="binding site" evidence="10">
    <location>
        <begin position="278"/>
        <end position="282"/>
    </location>
    <ligand>
        <name>FAD</name>
        <dbReference type="ChEBI" id="CHEBI:57692"/>
    </ligand>
</feature>
<evidence type="ECO:0000256" key="7">
    <source>
        <dbReference type="ARBA" id="ARBA00022982"/>
    </source>
</evidence>
<dbReference type="Gene3D" id="3.40.50.1220">
    <property type="entry name" value="TPP-binding domain"/>
    <property type="match status" value="1"/>
</dbReference>
<dbReference type="GO" id="GO:0009055">
    <property type="term" value="F:electron transfer activity"/>
    <property type="evidence" value="ECO:0007669"/>
    <property type="project" value="InterPro"/>
</dbReference>
<evidence type="ECO:0000313" key="13">
    <source>
        <dbReference type="Proteomes" id="UP000000689"/>
    </source>
</evidence>
<evidence type="ECO:0000256" key="9">
    <source>
        <dbReference type="PIRNR" id="PIRNR000089"/>
    </source>
</evidence>
<dbReference type="PROSITE" id="PS00696">
    <property type="entry name" value="ETF_ALPHA"/>
    <property type="match status" value="1"/>
</dbReference>
<accession>G0W646</accession>
<evidence type="ECO:0000259" key="11">
    <source>
        <dbReference type="SMART" id="SM00893"/>
    </source>
</evidence>
<dbReference type="PIRSF" id="PIRSF000089">
    <property type="entry name" value="Electra_flavoP_a"/>
    <property type="match status" value="1"/>
</dbReference>
<dbReference type="OrthoDB" id="1715808at2759"/>
<evidence type="ECO:0000256" key="8">
    <source>
        <dbReference type="ARBA" id="ARBA00025416"/>
    </source>
</evidence>
<dbReference type="Gene3D" id="3.40.50.620">
    <property type="entry name" value="HUPs"/>
    <property type="match status" value="1"/>
</dbReference>
<dbReference type="Pfam" id="PF01012">
    <property type="entry name" value="ETF"/>
    <property type="match status" value="1"/>
</dbReference>
<dbReference type="InterPro" id="IPR033947">
    <property type="entry name" value="ETF_alpha_N"/>
</dbReference>
<reference evidence="12 13" key="1">
    <citation type="journal article" date="2011" name="Proc. Natl. Acad. Sci. U.S.A.">
        <title>Evolutionary erosion of yeast sex chromosomes by mating-type switching accidents.</title>
        <authorList>
            <person name="Gordon J.L."/>
            <person name="Armisen D."/>
            <person name="Proux-Wera E."/>
            <person name="Oheigeartaigh S.S."/>
            <person name="Byrne K.P."/>
            <person name="Wolfe K.H."/>
        </authorList>
    </citation>
    <scope>NUCLEOTIDE SEQUENCE [LARGE SCALE GENOMIC DNA]</scope>
    <source>
        <strain evidence="13">ATCC 10597 / BCRC 20456 / CBS 421 / NBRC 0211 / NRRL Y-12639</strain>
    </source>
</reference>
<dbReference type="CDD" id="cd01715">
    <property type="entry name" value="ETF_alpha"/>
    <property type="match status" value="1"/>
</dbReference>
<organism evidence="12 13">
    <name type="scientific">Naumovozyma dairenensis (strain ATCC 10597 / BCRC 20456 / CBS 421 / NBRC 0211 / NRRL Y-12639)</name>
    <name type="common">Saccharomyces dairenensis</name>
    <dbReference type="NCBI Taxonomy" id="1071378"/>
    <lineage>
        <taxon>Eukaryota</taxon>
        <taxon>Fungi</taxon>
        <taxon>Dikarya</taxon>
        <taxon>Ascomycota</taxon>
        <taxon>Saccharomycotina</taxon>
        <taxon>Saccharomycetes</taxon>
        <taxon>Saccharomycetales</taxon>
        <taxon>Saccharomycetaceae</taxon>
        <taxon>Naumovozyma</taxon>
    </lineage>
</organism>
<evidence type="ECO:0000256" key="10">
    <source>
        <dbReference type="PIRSR" id="PIRSR000089-1"/>
    </source>
</evidence>
<comment type="similarity">
    <text evidence="2 9">Belongs to the ETF alpha-subunit/FixB family.</text>
</comment>
<dbReference type="SMART" id="SM00893">
    <property type="entry name" value="ETF"/>
    <property type="match status" value="1"/>
</dbReference>
<dbReference type="RefSeq" id="XP_003668500.1">
    <property type="nucleotide sequence ID" value="XM_003668452.1"/>
</dbReference>
<sequence length="351" mass="37619">MMLFLRTLPGIRGHTITLGKIRFSSTLAFIEATRDGKVSIPSMSAIHAAQKLKNPITAIIIGSHAPGIAKQLQSSSTDLGLQEILVAEDATLNTYLPEVVTPLLQNVLGTVDKYTHFVMANSSIGKNIIPRLAAVLNYQAICDVTEILDATTFKRPIYAGNAIATIGSQQKLNMITVRPSSFSITKQVQKNMISPNIPIKQVQTSEVNDDIKWESDALLDNDKRPDLTSAKTVITGGVSLKDKEHFESLLDPLANTLNAAVGATRAAVDGGFCDNSLQIGQTGKIVAPDLYVAIGVSGAIQHLAGMKGSKVVVAINKDADAPIFKVADYGLQGDLFDIVPELTEKLQEMQS</sequence>
<name>G0W646_NAUDC</name>
<feature type="binding site" evidence="10">
    <location>
        <position position="316"/>
    </location>
    <ligand>
        <name>FAD</name>
        <dbReference type="ChEBI" id="CHEBI:57692"/>
    </ligand>
</feature>
<dbReference type="SUPFAM" id="SSF52467">
    <property type="entry name" value="DHS-like NAD/FAD-binding domain"/>
    <property type="match status" value="1"/>
</dbReference>
<dbReference type="Pfam" id="PF00766">
    <property type="entry name" value="ETF_alpha"/>
    <property type="match status" value="1"/>
</dbReference>
<protein>
    <recommendedName>
        <fullName evidence="9">Probable electron transfer flavoprotein subunit alpha</fullName>
    </recommendedName>
</protein>
<evidence type="ECO:0000256" key="2">
    <source>
        <dbReference type="ARBA" id="ARBA00005817"/>
    </source>
</evidence>
<dbReference type="InterPro" id="IPR029035">
    <property type="entry name" value="DHS-like_NAD/FAD-binding_dom"/>
</dbReference>
<dbReference type="OMA" id="WRPYAEQ"/>
<dbReference type="HOGENOM" id="CLU_034178_0_0_1"/>
<evidence type="ECO:0000256" key="3">
    <source>
        <dbReference type="ARBA" id="ARBA00011355"/>
    </source>
</evidence>
<keyword evidence="13" id="KW-1185">Reference proteome</keyword>
<dbReference type="AlphaFoldDB" id="G0W646"/>